<dbReference type="RefSeq" id="WP_210655094.1">
    <property type="nucleotide sequence ID" value="NZ_JAGKQQ010000001.1"/>
</dbReference>
<organism evidence="3 4">
    <name type="scientific">Gemmata palustris</name>
    <dbReference type="NCBI Taxonomy" id="2822762"/>
    <lineage>
        <taxon>Bacteria</taxon>
        <taxon>Pseudomonadati</taxon>
        <taxon>Planctomycetota</taxon>
        <taxon>Planctomycetia</taxon>
        <taxon>Gemmatales</taxon>
        <taxon>Gemmataceae</taxon>
        <taxon>Gemmata</taxon>
    </lineage>
</organism>
<dbReference type="Pfam" id="PF12965">
    <property type="entry name" value="DUF3854"/>
    <property type="match status" value="1"/>
</dbReference>
<feature type="region of interest" description="Disordered" evidence="1">
    <location>
        <begin position="1"/>
        <end position="20"/>
    </location>
</feature>
<keyword evidence="4" id="KW-1185">Reference proteome</keyword>
<name>A0ABS5BSS6_9BACT</name>
<feature type="compositionally biased region" description="Basic and acidic residues" evidence="1">
    <location>
        <begin position="757"/>
        <end position="770"/>
    </location>
</feature>
<dbReference type="Proteomes" id="UP000676565">
    <property type="component" value="Unassembled WGS sequence"/>
</dbReference>
<feature type="compositionally biased region" description="Low complexity" evidence="1">
    <location>
        <begin position="745"/>
        <end position="754"/>
    </location>
</feature>
<evidence type="ECO:0000256" key="1">
    <source>
        <dbReference type="SAM" id="MobiDB-lite"/>
    </source>
</evidence>
<accession>A0ABS5BSS6</accession>
<evidence type="ECO:0000313" key="4">
    <source>
        <dbReference type="Proteomes" id="UP000676565"/>
    </source>
</evidence>
<feature type="domain" description="DUF3854" evidence="2">
    <location>
        <begin position="119"/>
        <end position="243"/>
    </location>
</feature>
<protein>
    <submittedName>
        <fullName evidence="3">DUF3854 domain-containing protein</fullName>
    </submittedName>
</protein>
<dbReference type="InterPro" id="IPR024385">
    <property type="entry name" value="DUF3854"/>
</dbReference>
<comment type="caution">
    <text evidence="3">The sequence shown here is derived from an EMBL/GenBank/DDBJ whole genome shotgun (WGS) entry which is preliminary data.</text>
</comment>
<dbReference type="EMBL" id="JAGKQQ010000001">
    <property type="protein sequence ID" value="MBP3956715.1"/>
    <property type="molecule type" value="Genomic_DNA"/>
</dbReference>
<dbReference type="InterPro" id="IPR034154">
    <property type="entry name" value="TOPRIM_DnaG/twinkle"/>
</dbReference>
<proteinExistence type="predicted"/>
<evidence type="ECO:0000313" key="3">
    <source>
        <dbReference type="EMBL" id="MBP3956715.1"/>
    </source>
</evidence>
<gene>
    <name evidence="3" type="ORF">J8F10_15690</name>
</gene>
<evidence type="ECO:0000259" key="2">
    <source>
        <dbReference type="Pfam" id="PF12965"/>
    </source>
</evidence>
<feature type="compositionally biased region" description="Basic and acidic residues" evidence="1">
    <location>
        <begin position="782"/>
        <end position="803"/>
    </location>
</feature>
<dbReference type="CDD" id="cd01029">
    <property type="entry name" value="TOPRIM_primases"/>
    <property type="match status" value="1"/>
</dbReference>
<sequence length="828" mass="88484">MDSVPNDRGSEEHGSPALLPQHLGDLRASGLSDAQVRAAGVYSEPDPEAVAALLGWKHPAAALGPCLCFPFFDPSGTPVGHVMVKPDHPRQKNGKAIKYESPLGKPLRAYFPPSTRAALTDPSIPLLVTEGMKKALKADQDGFPCVGLAGVYGWCRKRTVGPDGKKTGARELIPDLAAVAWRGRAVTIAFDSDRATNPDVARAERHLAEALTAVGAIVRVARLPGAPSGAKVGLDDYLVAHAPDDLRVLIDAARAPVEPADTKDEGAKPPSTADVLTAIGLEFELWHDPTRSAFASAGPHSHAVRSKGFRHLLVHAYRVRTGKVPNAEALSAALAGIEAAALFDGPERTAHVRIAGHAGRAYLHLADPDGTVIEIDGDGWRACPDPPVRFRKPAGMLPLPAPEPGGSLDDLRAFLNVPDENGFALVLAWLAGCFRPDGPFPALVLLGEQGSAKTTTGRVVKRLIDPSAAPVRSEPKEARDLMIHARNAWVLAFDNLSGLPGWLSDALCRLATGGGFSTRELYTNDDETIFDAKRPLVVNGIEDFITRADLLERSVLLRHPPISEDKRRPESEFWGAFEAAHPKLLGALLDRVSGGLRELPRVKLDRLPRMADFALFAVACERGAGEPDQFLGAYADNQTGAHEQALDASPVPGALVALMDGRTSWEGAPAELFVDLSRFAPVPVPKDWPKKPNVLTNKLRRLAPNLRRVHGLCVEDGRASGGASGGKRSRFVHITRVPESGRETSSPASPGSPSRGDTCDSQRSGGDDPGGRCSAPDADTVPADRPHEQARDHSTARVHRDDGDAGDDVSRPLSGRRYRNNDTPYEAR</sequence>
<reference evidence="3 4" key="1">
    <citation type="submission" date="2021-04" db="EMBL/GenBank/DDBJ databases">
        <authorList>
            <person name="Ivanova A."/>
        </authorList>
    </citation>
    <scope>NUCLEOTIDE SEQUENCE [LARGE SCALE GENOMIC DNA]</scope>
    <source>
        <strain evidence="3 4">G18</strain>
    </source>
</reference>
<feature type="region of interest" description="Disordered" evidence="1">
    <location>
        <begin position="716"/>
        <end position="828"/>
    </location>
</feature>